<dbReference type="KEGG" id="tet:TTHERM_00295900"/>
<evidence type="ECO:0000313" key="1">
    <source>
        <dbReference type="EMBL" id="EAR92977.2"/>
    </source>
</evidence>
<name>I7MIH5_TETTS</name>
<evidence type="ECO:0000313" key="2">
    <source>
        <dbReference type="Proteomes" id="UP000009168"/>
    </source>
</evidence>
<dbReference type="InterPro" id="IPR032675">
    <property type="entry name" value="LRR_dom_sf"/>
</dbReference>
<proteinExistence type="predicted"/>
<gene>
    <name evidence="1" type="ORF">TTHERM_00295900</name>
</gene>
<organism evidence="1 2">
    <name type="scientific">Tetrahymena thermophila (strain SB210)</name>
    <dbReference type="NCBI Taxonomy" id="312017"/>
    <lineage>
        <taxon>Eukaryota</taxon>
        <taxon>Sar</taxon>
        <taxon>Alveolata</taxon>
        <taxon>Ciliophora</taxon>
        <taxon>Intramacronucleata</taxon>
        <taxon>Oligohymenophorea</taxon>
        <taxon>Hymenostomatida</taxon>
        <taxon>Tetrahymenina</taxon>
        <taxon>Tetrahymenidae</taxon>
        <taxon>Tetrahymena</taxon>
    </lineage>
</organism>
<reference evidence="2" key="1">
    <citation type="journal article" date="2006" name="PLoS Biol.">
        <title>Macronuclear genome sequence of the ciliate Tetrahymena thermophila, a model eukaryote.</title>
        <authorList>
            <person name="Eisen J.A."/>
            <person name="Coyne R.S."/>
            <person name="Wu M."/>
            <person name="Wu D."/>
            <person name="Thiagarajan M."/>
            <person name="Wortman J.R."/>
            <person name="Badger J.H."/>
            <person name="Ren Q."/>
            <person name="Amedeo P."/>
            <person name="Jones K.M."/>
            <person name="Tallon L.J."/>
            <person name="Delcher A.L."/>
            <person name="Salzberg S.L."/>
            <person name="Silva J.C."/>
            <person name="Haas B.J."/>
            <person name="Majoros W.H."/>
            <person name="Farzad M."/>
            <person name="Carlton J.M."/>
            <person name="Smith R.K. Jr."/>
            <person name="Garg J."/>
            <person name="Pearlman R.E."/>
            <person name="Karrer K.M."/>
            <person name="Sun L."/>
            <person name="Manning G."/>
            <person name="Elde N.C."/>
            <person name="Turkewitz A.P."/>
            <person name="Asai D.J."/>
            <person name="Wilkes D.E."/>
            <person name="Wang Y."/>
            <person name="Cai H."/>
            <person name="Collins K."/>
            <person name="Stewart B.A."/>
            <person name="Lee S.R."/>
            <person name="Wilamowska K."/>
            <person name="Weinberg Z."/>
            <person name="Ruzzo W.L."/>
            <person name="Wloga D."/>
            <person name="Gaertig J."/>
            <person name="Frankel J."/>
            <person name="Tsao C.-C."/>
            <person name="Gorovsky M.A."/>
            <person name="Keeling P.J."/>
            <person name="Waller R.F."/>
            <person name="Patron N.J."/>
            <person name="Cherry J.M."/>
            <person name="Stover N.A."/>
            <person name="Krieger C.J."/>
            <person name="del Toro C."/>
            <person name="Ryder H.F."/>
            <person name="Williamson S.C."/>
            <person name="Barbeau R.A."/>
            <person name="Hamilton E.P."/>
            <person name="Orias E."/>
        </authorList>
    </citation>
    <scope>NUCLEOTIDE SEQUENCE [LARGE SCALE GENOMIC DNA]</scope>
    <source>
        <strain evidence="2">SB210</strain>
    </source>
</reference>
<dbReference type="GeneID" id="7834545"/>
<dbReference type="AlphaFoldDB" id="I7MIH5"/>
<evidence type="ECO:0008006" key="3">
    <source>
        <dbReference type="Google" id="ProtNLM"/>
    </source>
</evidence>
<dbReference type="Gene3D" id="3.80.10.10">
    <property type="entry name" value="Ribonuclease Inhibitor"/>
    <property type="match status" value="1"/>
</dbReference>
<dbReference type="InParanoid" id="I7MIH5"/>
<protein>
    <recommendedName>
        <fullName evidence="3">Kinase domain protein</fullName>
    </recommendedName>
</protein>
<sequence length="370" mass="43673">MKKIELKKPILQKDKEIQPKIINRNILQQKVSTLIKSKNKEQDNILQQESLGNEVDNKKIINIKMIVKKSNQIEDAQKQLLLKLQKNSSKVNLYLKTYFADDQQLLKFTICLQKIAHQLTYFTWIIEGKFADDGQAKCIGDFIGKLTNTYRLDLKLDKTYFADTGAIYLSKGLKKLKNLHVFSFELNEDLSVICKQITELGYQKIFDSIKSLPNLEIFEGDMFKEYINQSNLSLVQNENFPKLSNLFHNLYLEDQIDNIKYILEKKKNVLMEISFLNGEDKKQNQYENTLQILQLIFNLPYLIKIDYFDRRYFSQTEEDNESLLIIKIKQIICELSETRAKLIRFILAFDQFIKNEMIVNPQQIILDLYY</sequence>
<dbReference type="EMBL" id="GG662740">
    <property type="protein sequence ID" value="EAR92977.2"/>
    <property type="molecule type" value="Genomic_DNA"/>
</dbReference>
<accession>I7MIH5</accession>
<dbReference type="Proteomes" id="UP000009168">
    <property type="component" value="Unassembled WGS sequence"/>
</dbReference>
<keyword evidence="2" id="KW-1185">Reference proteome</keyword>
<dbReference type="RefSeq" id="XP_001013222.2">
    <property type="nucleotide sequence ID" value="XM_001013222.2"/>
</dbReference>
<dbReference type="SUPFAM" id="SSF52047">
    <property type="entry name" value="RNI-like"/>
    <property type="match status" value="1"/>
</dbReference>